<dbReference type="InterPro" id="IPR001753">
    <property type="entry name" value="Enoyl-CoA_hydra/iso"/>
</dbReference>
<name>A0A3B1ABC5_9ZZZZ</name>
<evidence type="ECO:0000313" key="4">
    <source>
        <dbReference type="EMBL" id="VAX03056.1"/>
    </source>
</evidence>
<evidence type="ECO:0000259" key="3">
    <source>
        <dbReference type="Pfam" id="PF02737"/>
    </source>
</evidence>
<dbReference type="EMBL" id="UOFW01000036">
    <property type="protein sequence ID" value="VAX03056.1"/>
    <property type="molecule type" value="Genomic_DNA"/>
</dbReference>
<dbReference type="Pfam" id="PF02737">
    <property type="entry name" value="3HCDH_N"/>
    <property type="match status" value="1"/>
</dbReference>
<evidence type="ECO:0000256" key="1">
    <source>
        <dbReference type="ARBA" id="ARBA00008750"/>
    </source>
</evidence>
<gene>
    <name evidence="4" type="ORF">MNBD_ALPHA03-826</name>
</gene>
<dbReference type="InterPro" id="IPR018376">
    <property type="entry name" value="Enoyl-CoA_hyd/isom_CS"/>
</dbReference>
<dbReference type="CDD" id="cd06558">
    <property type="entry name" value="crotonase-like"/>
    <property type="match status" value="1"/>
</dbReference>
<dbReference type="Gene3D" id="1.10.12.10">
    <property type="entry name" value="Lyase 2-enoyl-coa Hydratase, Chain A, domain 2"/>
    <property type="match status" value="1"/>
</dbReference>
<proteinExistence type="inferred from homology"/>
<dbReference type="PROSITE" id="PS00166">
    <property type="entry name" value="ENOYL_COA_HYDRATASE"/>
    <property type="match status" value="1"/>
</dbReference>
<keyword evidence="4" id="KW-0560">Oxidoreductase</keyword>
<dbReference type="SUPFAM" id="SSF48179">
    <property type="entry name" value="6-phosphogluconate dehydrogenase C-terminal domain-like"/>
    <property type="match status" value="1"/>
</dbReference>
<dbReference type="PANTHER" id="PTHR43612:SF3">
    <property type="entry name" value="TRIFUNCTIONAL ENZYME SUBUNIT ALPHA, MITOCHONDRIAL"/>
    <property type="match status" value="1"/>
</dbReference>
<reference evidence="4" key="1">
    <citation type="submission" date="2018-06" db="EMBL/GenBank/DDBJ databases">
        <authorList>
            <person name="Zhirakovskaya E."/>
        </authorList>
    </citation>
    <scope>NUCLEOTIDE SEQUENCE</scope>
</reference>
<dbReference type="Pfam" id="PF00378">
    <property type="entry name" value="ECH_1"/>
    <property type="match status" value="1"/>
</dbReference>
<dbReference type="EC" id="4.2.1.17" evidence="2"/>
<dbReference type="GO" id="GO:0004300">
    <property type="term" value="F:enoyl-CoA hydratase activity"/>
    <property type="evidence" value="ECO:0007669"/>
    <property type="project" value="UniProtKB-EC"/>
</dbReference>
<dbReference type="InterPro" id="IPR006176">
    <property type="entry name" value="3-OHacyl-CoA_DH_NAD-bd"/>
</dbReference>
<comment type="similarity">
    <text evidence="1">In the N-terminal section; belongs to the enoyl-CoA hydratase/isomerase family.</text>
</comment>
<dbReference type="InterPro" id="IPR014748">
    <property type="entry name" value="Enoyl-CoA_hydra_C"/>
</dbReference>
<dbReference type="GO" id="GO:0070403">
    <property type="term" value="F:NAD+ binding"/>
    <property type="evidence" value="ECO:0007669"/>
    <property type="project" value="InterPro"/>
</dbReference>
<protein>
    <recommendedName>
        <fullName evidence="2">enoyl-CoA hydratase</fullName>
        <ecNumber evidence="2">4.2.1.17</ecNumber>
    </recommendedName>
</protein>
<dbReference type="GO" id="GO:0016509">
    <property type="term" value="F:long-chain (3S)-3-hydroxyacyl-CoA dehydrogenase (NAD+) activity"/>
    <property type="evidence" value="ECO:0007669"/>
    <property type="project" value="TreeGrafter"/>
</dbReference>
<dbReference type="Gene3D" id="3.90.226.10">
    <property type="entry name" value="2-enoyl-CoA Hydratase, Chain A, domain 1"/>
    <property type="match status" value="1"/>
</dbReference>
<dbReference type="AlphaFoldDB" id="A0A3B1ABC5"/>
<keyword evidence="4" id="KW-0456">Lyase</keyword>
<dbReference type="GO" id="GO:0006635">
    <property type="term" value="P:fatty acid beta-oxidation"/>
    <property type="evidence" value="ECO:0007669"/>
    <property type="project" value="TreeGrafter"/>
</dbReference>
<organism evidence="4">
    <name type="scientific">hydrothermal vent metagenome</name>
    <dbReference type="NCBI Taxonomy" id="652676"/>
    <lineage>
        <taxon>unclassified sequences</taxon>
        <taxon>metagenomes</taxon>
        <taxon>ecological metagenomes</taxon>
    </lineage>
</organism>
<dbReference type="InterPro" id="IPR050136">
    <property type="entry name" value="FA_oxidation_alpha_subunit"/>
</dbReference>
<dbReference type="SUPFAM" id="SSF52096">
    <property type="entry name" value="ClpP/crotonase"/>
    <property type="match status" value="1"/>
</dbReference>
<dbReference type="InterPro" id="IPR036291">
    <property type="entry name" value="NAD(P)-bd_dom_sf"/>
</dbReference>
<dbReference type="Gene3D" id="3.40.50.720">
    <property type="entry name" value="NAD(P)-binding Rossmann-like Domain"/>
    <property type="match status" value="1"/>
</dbReference>
<feature type="domain" description="3-hydroxyacyl-CoA dehydrogenase NAD binding" evidence="3">
    <location>
        <begin position="22"/>
        <end position="174"/>
    </location>
</feature>
<dbReference type="InterPro" id="IPR008927">
    <property type="entry name" value="6-PGluconate_DH-like_C_sf"/>
</dbReference>
<dbReference type="Gene3D" id="1.10.1040.50">
    <property type="match status" value="1"/>
</dbReference>
<dbReference type="SUPFAM" id="SSF51735">
    <property type="entry name" value="NAD(P)-binding Rossmann-fold domains"/>
    <property type="match status" value="1"/>
</dbReference>
<accession>A0A3B1ABC5</accession>
<dbReference type="InterPro" id="IPR029045">
    <property type="entry name" value="ClpP/crotonase-like_dom_sf"/>
</dbReference>
<evidence type="ECO:0000256" key="2">
    <source>
        <dbReference type="ARBA" id="ARBA00012076"/>
    </source>
</evidence>
<dbReference type="PANTHER" id="PTHR43612">
    <property type="entry name" value="TRIFUNCTIONAL ENZYME SUBUNIT ALPHA"/>
    <property type="match status" value="1"/>
</dbReference>
<sequence length="676" mass="73716">MSTVPVNNPILLSPSRKLPKSIAIIGAGTIGPDIGYYLKSALKDLTLILIDINPEALGRAVDRIDAYVEKGLKRGKLTESQAIAVRQNLITSTDYAALKDCDWVLEAATEDLDLKKEIFTQIEKYIRPDALITSNTSSLPAERLFSHLDHPERATVTHFFAPAFQNPVVEIIDWHENCYGGVPELSEYLRWFFGATGKVPMLTTDAVCFMLDRIFDNWCNEAALLLDIASPAEIDSVAMELVHAGPFFVLNLANGNPIIVETNTVQAADEGDHYTPAPIFNEVDKWETNPPGSPIPVDPKTASIIRDRLLGILFSQTVDILDRQIGSPADLDLGCCLAFAFKKGPLELMKDFGAQEVARIFAEFAKYKPNMPQPKKPISAYLDFHRYILVDDLNGVKIITLRRPEAMNALHDQMTDEILEVIKAHENDPAITGFIITGYGTSAFCAGADIGKFPAMLGDKTQSIQYARDCSRLLIHLDSCPKPVVAALNGLALGGGLELATRCHALVAMESAWMQLPEVTLGIVPGIGAMVIPYRRWPKSAEIFNGMLTRAEKLTARTGLEIGMISEIAHYPKDLIPAALRQVAALQNKPHAITGTPVKISSFEPSDGTSATGQILSREIITIIEKTVGLAANAASLSDALDIGYEAFGDSACTKAAREGISAFQERRKADFEQTG</sequence>